<gene>
    <name evidence="2" type="ORF">KQI88_15590</name>
</gene>
<evidence type="ECO:0008006" key="4">
    <source>
        <dbReference type="Google" id="ProtNLM"/>
    </source>
</evidence>
<dbReference type="EMBL" id="JAHLQK010000006">
    <property type="protein sequence ID" value="MBU5677840.1"/>
    <property type="molecule type" value="Genomic_DNA"/>
</dbReference>
<keyword evidence="1" id="KW-1133">Transmembrane helix</keyword>
<dbReference type="RefSeq" id="WP_216418893.1">
    <property type="nucleotide sequence ID" value="NZ_JAHLQK010000006.1"/>
</dbReference>
<organism evidence="2 3">
    <name type="scientific">Alkaliphilus flagellatus</name>
    <dbReference type="NCBI Taxonomy" id="2841507"/>
    <lineage>
        <taxon>Bacteria</taxon>
        <taxon>Bacillati</taxon>
        <taxon>Bacillota</taxon>
        <taxon>Clostridia</taxon>
        <taxon>Peptostreptococcales</taxon>
        <taxon>Natronincolaceae</taxon>
        <taxon>Alkaliphilus</taxon>
    </lineage>
</organism>
<dbReference type="Proteomes" id="UP000779508">
    <property type="component" value="Unassembled WGS sequence"/>
</dbReference>
<name>A0ABS6G5T2_9FIRM</name>
<keyword evidence="3" id="KW-1185">Reference proteome</keyword>
<keyword evidence="1" id="KW-0812">Transmembrane</keyword>
<evidence type="ECO:0000313" key="2">
    <source>
        <dbReference type="EMBL" id="MBU5677840.1"/>
    </source>
</evidence>
<feature type="transmembrane region" description="Helical" evidence="1">
    <location>
        <begin position="6"/>
        <end position="22"/>
    </location>
</feature>
<comment type="caution">
    <text evidence="2">The sequence shown here is derived from an EMBL/GenBank/DDBJ whole genome shotgun (WGS) entry which is preliminary data.</text>
</comment>
<reference evidence="2 3" key="1">
    <citation type="submission" date="2021-06" db="EMBL/GenBank/DDBJ databases">
        <authorList>
            <person name="Sun Q."/>
            <person name="Li D."/>
        </authorList>
    </citation>
    <scope>NUCLEOTIDE SEQUENCE [LARGE SCALE GENOMIC DNA]</scope>
    <source>
        <strain evidence="2 3">MSJ-5</strain>
    </source>
</reference>
<keyword evidence="1" id="KW-0472">Membrane</keyword>
<evidence type="ECO:0000256" key="1">
    <source>
        <dbReference type="SAM" id="Phobius"/>
    </source>
</evidence>
<accession>A0ABS6G5T2</accession>
<sequence>MKEIVDIVFYITVLVVGTLTVIKSTKKDFDPKKIVGKQKPGESNEDYIKRQRKKAMVLGVILMVMGLFYFGQVFMKVAEKMNTIAMLVMISI</sequence>
<proteinExistence type="predicted"/>
<feature type="transmembrane region" description="Helical" evidence="1">
    <location>
        <begin position="55"/>
        <end position="75"/>
    </location>
</feature>
<evidence type="ECO:0000313" key="3">
    <source>
        <dbReference type="Proteomes" id="UP000779508"/>
    </source>
</evidence>
<protein>
    <recommendedName>
        <fullName evidence="4">DUF3784 domain-containing protein</fullName>
    </recommendedName>
</protein>